<gene>
    <name evidence="1" type="ORF">MML48_1g18770</name>
</gene>
<proteinExistence type="predicted"/>
<evidence type="ECO:0000313" key="2">
    <source>
        <dbReference type="Proteomes" id="UP001056778"/>
    </source>
</evidence>
<reference evidence="1" key="1">
    <citation type="submission" date="2022-04" db="EMBL/GenBank/DDBJ databases">
        <title>Chromosome-scale genome assembly of Holotrichia oblita Faldermann.</title>
        <authorList>
            <person name="Rongchong L."/>
        </authorList>
    </citation>
    <scope>NUCLEOTIDE SEQUENCE</scope>
    <source>
        <strain evidence="1">81SQS9</strain>
    </source>
</reference>
<keyword evidence="2" id="KW-1185">Reference proteome</keyword>
<dbReference type="Proteomes" id="UP001056778">
    <property type="component" value="Chromosome 1"/>
</dbReference>
<organism evidence="1 2">
    <name type="scientific">Holotrichia oblita</name>
    <name type="common">Chafer beetle</name>
    <dbReference type="NCBI Taxonomy" id="644536"/>
    <lineage>
        <taxon>Eukaryota</taxon>
        <taxon>Metazoa</taxon>
        <taxon>Ecdysozoa</taxon>
        <taxon>Arthropoda</taxon>
        <taxon>Hexapoda</taxon>
        <taxon>Insecta</taxon>
        <taxon>Pterygota</taxon>
        <taxon>Neoptera</taxon>
        <taxon>Endopterygota</taxon>
        <taxon>Coleoptera</taxon>
        <taxon>Polyphaga</taxon>
        <taxon>Scarabaeiformia</taxon>
        <taxon>Scarabaeidae</taxon>
        <taxon>Melolonthinae</taxon>
        <taxon>Holotrichia</taxon>
    </lineage>
</organism>
<comment type="caution">
    <text evidence="1">The sequence shown here is derived from an EMBL/GenBank/DDBJ whole genome shotgun (WGS) entry which is preliminary data.</text>
</comment>
<protein>
    <submittedName>
        <fullName evidence="1">Zinc finger protein</fullName>
    </submittedName>
</protein>
<evidence type="ECO:0000313" key="1">
    <source>
        <dbReference type="EMBL" id="KAI4471506.1"/>
    </source>
</evidence>
<dbReference type="EMBL" id="CM043015">
    <property type="protein sequence ID" value="KAI4471506.1"/>
    <property type="molecule type" value="Genomic_DNA"/>
</dbReference>
<accession>A0ACB9TXJ6</accession>
<sequence>MIEHRTEVHIDPYETLQQKYTQNNETGTYSCKNCDFETAKKEVIKEHVLEHERKFDCPDCSEFFYSPYKYCVHVRKHGIEETYQCPLCTYNTHRRTSVLIHINTIHLQKYIYYCQFCGKGFHDAVTFKEHENNHLGAEPITCIVCQKEFRYTRNLVLHQTRYHRVTIMGVQLKNQCPICKKIFSKPNTLECHIKNHEKSKPRPKIYLCDTCGKGFSQKNKLTTHYRVHTGDKPYKCSYCDKCFTKKDYLVLHERIHSGEKPYSCSYCGKRFNQDASLRIHVRGHTGERPYVCELCNNGYISRAALKVHLNNCTGQ</sequence>
<name>A0ACB9TXJ6_HOLOL</name>